<comment type="caution">
    <text evidence="2">The sequence shown here is derived from an EMBL/GenBank/DDBJ whole genome shotgun (WGS) entry which is preliminary data.</text>
</comment>
<dbReference type="RefSeq" id="WP_398280623.1">
    <property type="nucleotide sequence ID" value="NZ_JBITLV010000004.1"/>
</dbReference>
<accession>A0ABW8AQM0</accession>
<dbReference type="Proteomes" id="UP001612915">
    <property type="component" value="Unassembled WGS sequence"/>
</dbReference>
<evidence type="ECO:0000256" key="1">
    <source>
        <dbReference type="ARBA" id="ARBA00010617"/>
    </source>
</evidence>
<dbReference type="InterPro" id="IPR001128">
    <property type="entry name" value="Cyt_P450"/>
</dbReference>
<sequence length="450" mass="48861">MSTNLSAKARAVALQGLVAGGVAVKRVQGDPIARLVTPSGRRNPYPAYRQMRESGLVVPSMIGWVTAHHAVGNEVLRDHERFGSAPVPDVERPSTFLSRVMVRLRAGGEGNARMNGRRVTGDGLFDDTPDPLGDDSMIGMDPPDHTRLRRLVSKAFTPRAIEAVRGRVEEVADELLDAAPQRGFELMEGYAGVLPVVVISELLGIPTSDWERVKRWGDVLASGLDVMGGAPAHVVTPALNELGAYLRTLFAQRRRTGGDRVVDALIADADSEAGLTDRELVATAMLILAAGFETTVNLIGNATLAMMRNPDQVDLLREKPELAGNLVEEALRYESSVQMTARMIRKDTEIAGRRVRKGSAIVVMLGGANRDPAVFADPDRFDIARENARDHMSFAGGVHYCLGASLARLEGEVALRMLFERHPALRLDGKVERGKGLILRGPKRLPLRLS</sequence>
<gene>
    <name evidence="2" type="ORF">ACIB24_12790</name>
</gene>
<evidence type="ECO:0000313" key="2">
    <source>
        <dbReference type="EMBL" id="MFI7587942.1"/>
    </source>
</evidence>
<dbReference type="Gene3D" id="1.10.630.10">
    <property type="entry name" value="Cytochrome P450"/>
    <property type="match status" value="1"/>
</dbReference>
<name>A0ABW8AQM0_9ACTN</name>
<comment type="similarity">
    <text evidence="1">Belongs to the cytochrome P450 family.</text>
</comment>
<dbReference type="Pfam" id="PF00067">
    <property type="entry name" value="p450"/>
    <property type="match status" value="2"/>
</dbReference>
<dbReference type="SUPFAM" id="SSF48264">
    <property type="entry name" value="Cytochrome P450"/>
    <property type="match status" value="1"/>
</dbReference>
<dbReference type="PANTHER" id="PTHR46696:SF4">
    <property type="entry name" value="BIOTIN BIOSYNTHESIS CYTOCHROME P450"/>
    <property type="match status" value="1"/>
</dbReference>
<dbReference type="EMBL" id="JBITLV010000004">
    <property type="protein sequence ID" value="MFI7587942.1"/>
    <property type="molecule type" value="Genomic_DNA"/>
</dbReference>
<reference evidence="2 3" key="1">
    <citation type="submission" date="2024-10" db="EMBL/GenBank/DDBJ databases">
        <title>The Natural Products Discovery Center: Release of the First 8490 Sequenced Strains for Exploring Actinobacteria Biosynthetic Diversity.</title>
        <authorList>
            <person name="Kalkreuter E."/>
            <person name="Kautsar S.A."/>
            <person name="Yang D."/>
            <person name="Bader C.D."/>
            <person name="Teijaro C.N."/>
            <person name="Fluegel L."/>
            <person name="Davis C.M."/>
            <person name="Simpson J.R."/>
            <person name="Lauterbach L."/>
            <person name="Steele A.D."/>
            <person name="Gui C."/>
            <person name="Meng S."/>
            <person name="Li G."/>
            <person name="Viehrig K."/>
            <person name="Ye F."/>
            <person name="Su P."/>
            <person name="Kiefer A.F."/>
            <person name="Nichols A."/>
            <person name="Cepeda A.J."/>
            <person name="Yan W."/>
            <person name="Fan B."/>
            <person name="Jiang Y."/>
            <person name="Adhikari A."/>
            <person name="Zheng C.-J."/>
            <person name="Schuster L."/>
            <person name="Cowan T.M."/>
            <person name="Smanski M.J."/>
            <person name="Chevrette M.G."/>
            <person name="De Carvalho L.P.S."/>
            <person name="Shen B."/>
        </authorList>
    </citation>
    <scope>NUCLEOTIDE SEQUENCE [LARGE SCALE GENOMIC DNA]</scope>
    <source>
        <strain evidence="2 3">NPDC049639</strain>
    </source>
</reference>
<proteinExistence type="inferred from homology"/>
<protein>
    <submittedName>
        <fullName evidence="2">Cytochrome P450</fullName>
    </submittedName>
</protein>
<organism evidence="2 3">
    <name type="scientific">Spongisporangium articulatum</name>
    <dbReference type="NCBI Taxonomy" id="3362603"/>
    <lineage>
        <taxon>Bacteria</taxon>
        <taxon>Bacillati</taxon>
        <taxon>Actinomycetota</taxon>
        <taxon>Actinomycetes</taxon>
        <taxon>Kineosporiales</taxon>
        <taxon>Kineosporiaceae</taxon>
        <taxon>Spongisporangium</taxon>
    </lineage>
</organism>
<dbReference type="CDD" id="cd20625">
    <property type="entry name" value="CYP164-like"/>
    <property type="match status" value="1"/>
</dbReference>
<dbReference type="PRINTS" id="PR00359">
    <property type="entry name" value="BP450"/>
</dbReference>
<dbReference type="InterPro" id="IPR002397">
    <property type="entry name" value="Cyt_P450_B"/>
</dbReference>
<keyword evidence="3" id="KW-1185">Reference proteome</keyword>
<dbReference type="InterPro" id="IPR036396">
    <property type="entry name" value="Cyt_P450_sf"/>
</dbReference>
<evidence type="ECO:0000313" key="3">
    <source>
        <dbReference type="Proteomes" id="UP001612915"/>
    </source>
</evidence>
<dbReference type="PANTHER" id="PTHR46696">
    <property type="entry name" value="P450, PUTATIVE (EUROFUNG)-RELATED"/>
    <property type="match status" value="1"/>
</dbReference>